<gene>
    <name evidence="4" type="primary">8237044</name>
    <name evidence="3" type="ORF">Phum_PHUM604460</name>
</gene>
<protein>
    <recommendedName>
        <fullName evidence="2">VWFC domain-containing protein</fullName>
    </recommendedName>
</protein>
<evidence type="ECO:0000313" key="4">
    <source>
        <dbReference type="EnsemblMetazoa" id="PHUM604460-PA"/>
    </source>
</evidence>
<reference evidence="3" key="2">
    <citation type="submission" date="2007-04" db="EMBL/GenBank/DDBJ databases">
        <title>The genome of the human body louse.</title>
        <authorList>
            <consortium name="The Human Body Louse Genome Consortium"/>
            <person name="Kirkness E."/>
            <person name="Walenz B."/>
            <person name="Hass B."/>
            <person name="Bruggner R."/>
            <person name="Strausberg R."/>
        </authorList>
    </citation>
    <scope>NUCLEOTIDE SEQUENCE</scope>
    <source>
        <strain evidence="3">USDA</strain>
    </source>
</reference>
<dbReference type="EnsemblMetazoa" id="PHUM604460-RA">
    <property type="protein sequence ID" value="PHUM604460-PA"/>
    <property type="gene ID" value="PHUM604460"/>
</dbReference>
<organism>
    <name type="scientific">Pediculus humanus subsp. corporis</name>
    <name type="common">Body louse</name>
    <dbReference type="NCBI Taxonomy" id="121224"/>
    <lineage>
        <taxon>Eukaryota</taxon>
        <taxon>Metazoa</taxon>
        <taxon>Ecdysozoa</taxon>
        <taxon>Arthropoda</taxon>
        <taxon>Hexapoda</taxon>
        <taxon>Insecta</taxon>
        <taxon>Pterygota</taxon>
        <taxon>Neoptera</taxon>
        <taxon>Paraneoptera</taxon>
        <taxon>Psocodea</taxon>
        <taxon>Troctomorpha</taxon>
        <taxon>Phthiraptera</taxon>
        <taxon>Anoplura</taxon>
        <taxon>Pediculidae</taxon>
        <taxon>Pediculus</taxon>
    </lineage>
</organism>
<dbReference type="KEGG" id="phu:Phum_PHUM604460"/>
<dbReference type="EMBL" id="DS235882">
    <property type="protein sequence ID" value="EEB20165.1"/>
    <property type="molecule type" value="Genomic_DNA"/>
</dbReference>
<evidence type="ECO:0000256" key="1">
    <source>
        <dbReference type="SAM" id="SignalP"/>
    </source>
</evidence>
<dbReference type="HOGENOM" id="CLU_072883_0_0_1"/>
<dbReference type="Gene3D" id="2.10.70.10">
    <property type="entry name" value="Complement Module, domain 1"/>
    <property type="match status" value="1"/>
</dbReference>
<dbReference type="PROSITE" id="PS50184">
    <property type="entry name" value="VWFC_2"/>
    <property type="match status" value="1"/>
</dbReference>
<feature type="domain" description="VWFC" evidence="2">
    <location>
        <begin position="145"/>
        <end position="222"/>
    </location>
</feature>
<evidence type="ECO:0000259" key="2">
    <source>
        <dbReference type="PROSITE" id="PS50184"/>
    </source>
</evidence>
<evidence type="ECO:0000313" key="3">
    <source>
        <dbReference type="EMBL" id="EEB20165.1"/>
    </source>
</evidence>
<name>E0W3F9_PEDHC</name>
<accession>E0W3F9</accession>
<feature type="chain" id="PRO_5011412945" description="VWFC domain-containing protein" evidence="1">
    <location>
        <begin position="20"/>
        <end position="282"/>
    </location>
</feature>
<keyword evidence="1" id="KW-0732">Signal</keyword>
<proteinExistence type="predicted"/>
<sequence>MSFVNIILIFFIGINGVYGTVNERCPTDFGIGFLYRELGCKPVHEEASKCPSQFDCSTHSARKTNVCNFKGENFDIGTELSGVKHNPCVAACRCVEDKGTGRGVFNCANVECFDWHLENDNCTRLYSDESCCSVKTHCKGDPPLPTCLVDGKVYVEGQKFYPESEPCKECKCKEGFEGKFEEPFCKDVTCDIELHYASKLHGNCVPVYFGRRACCPFDWKCPNPGQDFKLPALGKLQKTTTAKCKFGDLEFEQHELLQTNDNKIECKCITPPYLTCISLTNV</sequence>
<dbReference type="InterPro" id="IPR001007">
    <property type="entry name" value="VWF_dom"/>
</dbReference>
<dbReference type="VEuPathDB" id="VectorBase:PHUM604460"/>
<dbReference type="Proteomes" id="UP000009046">
    <property type="component" value="Unassembled WGS sequence"/>
</dbReference>
<dbReference type="GeneID" id="8237044"/>
<keyword evidence="5" id="KW-1185">Reference proteome</keyword>
<evidence type="ECO:0000313" key="5">
    <source>
        <dbReference type="Proteomes" id="UP000009046"/>
    </source>
</evidence>
<dbReference type="AlphaFoldDB" id="E0W3F9"/>
<dbReference type="RefSeq" id="XP_002432903.1">
    <property type="nucleotide sequence ID" value="XM_002432858.1"/>
</dbReference>
<reference evidence="4" key="3">
    <citation type="submission" date="2020-05" db="UniProtKB">
        <authorList>
            <consortium name="EnsemblMetazoa"/>
        </authorList>
    </citation>
    <scope>IDENTIFICATION</scope>
    <source>
        <strain evidence="4">USDA</strain>
    </source>
</reference>
<dbReference type="OMA" id="FNCAIVD"/>
<dbReference type="OrthoDB" id="365605at2759"/>
<dbReference type="EMBL" id="AAZO01007393">
    <property type="status" value="NOT_ANNOTATED_CDS"/>
    <property type="molecule type" value="Genomic_DNA"/>
</dbReference>
<dbReference type="eggNOG" id="ENOG502S4PC">
    <property type="taxonomic scope" value="Eukaryota"/>
</dbReference>
<dbReference type="CTD" id="8237044"/>
<reference evidence="3" key="1">
    <citation type="submission" date="2007-04" db="EMBL/GenBank/DDBJ databases">
        <title>Annotation of Pediculus humanus corporis strain USDA.</title>
        <authorList>
            <person name="Kirkness E."/>
            <person name="Hannick L."/>
            <person name="Hass B."/>
            <person name="Bruggner R."/>
            <person name="Lawson D."/>
            <person name="Bidwell S."/>
            <person name="Joardar V."/>
            <person name="Caler E."/>
            <person name="Walenz B."/>
            <person name="Inman J."/>
            <person name="Schobel S."/>
            <person name="Galinsky K."/>
            <person name="Amedeo P."/>
            <person name="Strausberg R."/>
        </authorList>
    </citation>
    <scope>NUCLEOTIDE SEQUENCE</scope>
    <source>
        <strain evidence="3">USDA</strain>
    </source>
</reference>
<feature type="signal peptide" evidence="1">
    <location>
        <begin position="1"/>
        <end position="19"/>
    </location>
</feature>
<dbReference type="InParanoid" id="E0W3F9"/>